<organism evidence="3">
    <name type="scientific">Oryza sativa subsp. japonica</name>
    <name type="common">Rice</name>
    <dbReference type="NCBI Taxonomy" id="39947"/>
    <lineage>
        <taxon>Eukaryota</taxon>
        <taxon>Viridiplantae</taxon>
        <taxon>Streptophyta</taxon>
        <taxon>Embryophyta</taxon>
        <taxon>Tracheophyta</taxon>
        <taxon>Spermatophyta</taxon>
        <taxon>Magnoliopsida</taxon>
        <taxon>Liliopsida</taxon>
        <taxon>Poales</taxon>
        <taxon>Poaceae</taxon>
        <taxon>BOP clade</taxon>
        <taxon>Oryzoideae</taxon>
        <taxon>Oryzeae</taxon>
        <taxon>Oryzinae</taxon>
        <taxon>Oryza</taxon>
        <taxon>Oryza sativa</taxon>
    </lineage>
</organism>
<evidence type="ECO:0000313" key="4">
    <source>
        <dbReference type="Proteomes" id="UP000000763"/>
    </source>
</evidence>
<feature type="region of interest" description="Disordered" evidence="1">
    <location>
        <begin position="80"/>
        <end position="101"/>
    </location>
</feature>
<proteinExistence type="predicted"/>
<gene>
    <name evidence="3" type="ORF">P0445H04.35</name>
    <name evidence="2" type="ORF">P0671D01.10</name>
</gene>
<name>Q5SMR8_ORYSJ</name>
<accession>Q5SMR8</accession>
<dbReference type="AlphaFoldDB" id="Q5SMR8"/>
<dbReference type="Proteomes" id="UP000817658">
    <property type="component" value="Chromosome 1"/>
</dbReference>
<dbReference type="Proteomes" id="UP000000763">
    <property type="component" value="Chromosome 1"/>
</dbReference>
<evidence type="ECO:0000313" key="3">
    <source>
        <dbReference type="EMBL" id="BAD72490.1"/>
    </source>
</evidence>
<reference evidence="3" key="1">
    <citation type="journal article" date="2002" name="Nature">
        <title>The genome sequence and structure of rice chromosome 1.</title>
        <authorList>
            <person name="Sasaki T."/>
            <person name="Matsumoto T."/>
            <person name="Yamamoto K."/>
            <person name="Sakata K."/>
            <person name="Baba T."/>
            <person name="Katayose Y."/>
            <person name="Wu J."/>
            <person name="Niimura Y."/>
            <person name="Cheng Z."/>
            <person name="Nagamura Y."/>
            <person name="Antonio B.A."/>
            <person name="Kanamori H."/>
            <person name="Hosokawa S."/>
            <person name="Masukawa M."/>
            <person name="Arikawa K."/>
            <person name="Chiden Y."/>
            <person name="Hayashi M."/>
            <person name="Okamoto M."/>
            <person name="Ando T."/>
            <person name="Aoki H."/>
            <person name="Arita K."/>
            <person name="Hamada M."/>
            <person name="Harada C."/>
            <person name="Hijishita S."/>
            <person name="Honda M."/>
            <person name="Ichikawa Y."/>
            <person name="Idonuma A."/>
            <person name="Iijima M."/>
            <person name="Ikeda M."/>
            <person name="Ikeno M."/>
            <person name="Itoh S."/>
            <person name="Itoh T."/>
            <person name="Itoh Y."/>
            <person name="Itoh Y."/>
            <person name="Iwabuchi A."/>
            <person name="Kamiya K."/>
            <person name="Karasawa W."/>
            <person name="Katagiri S."/>
            <person name="Kikuta A."/>
            <person name="Kobayashi N."/>
            <person name="Kono I."/>
            <person name="Machita K."/>
            <person name="Maehara T."/>
            <person name="Mizuno H."/>
            <person name="Mizubayashi T."/>
            <person name="Mukai Y."/>
            <person name="Nagasaki H."/>
            <person name="Nakashima M."/>
            <person name="Nakama Y."/>
            <person name="Nakamichi Y."/>
            <person name="Nakamura M."/>
            <person name="Namiki N."/>
            <person name="Negishi M."/>
            <person name="Ohta I."/>
            <person name="Ono N."/>
            <person name="Saji S."/>
            <person name="Sakai K."/>
            <person name="Shibata M."/>
            <person name="Shimokawa T."/>
            <person name="Shomura A."/>
            <person name="Song J."/>
            <person name="Takazaki Y."/>
            <person name="Terasawa K."/>
            <person name="Tsuji K."/>
            <person name="Waki K."/>
            <person name="Yamagata H."/>
            <person name="Yamane H."/>
            <person name="Yoshiki S."/>
            <person name="Yoshihara R."/>
            <person name="Yukawa K."/>
            <person name="Zhong H."/>
            <person name="Iwama H."/>
            <person name="Endo T."/>
            <person name="Ito H."/>
            <person name="Hahn J.H."/>
            <person name="Kim H.I."/>
            <person name="Eun M.Y."/>
            <person name="Yano M."/>
            <person name="Jiang J."/>
            <person name="Gojobori T."/>
        </authorList>
    </citation>
    <scope>NUCLEOTIDE SEQUENCE</scope>
</reference>
<reference evidence="4" key="3">
    <citation type="journal article" date="2008" name="Nucleic Acids Res.">
        <title>The rice annotation project database (RAP-DB): 2008 update.</title>
        <authorList>
            <consortium name="The rice annotation project (RAP)"/>
        </authorList>
    </citation>
    <scope>GENOME REANNOTATION</scope>
    <source>
        <strain evidence="4">cv. Nipponbare</strain>
    </source>
</reference>
<dbReference type="EMBL" id="AP004364">
    <property type="protein sequence ID" value="BAD72490.1"/>
    <property type="molecule type" value="Genomic_DNA"/>
</dbReference>
<evidence type="ECO:0000256" key="1">
    <source>
        <dbReference type="SAM" id="MobiDB-lite"/>
    </source>
</evidence>
<sequence length="322" mass="34273">MPPPIAGNGRAKSGRLPLPPAGFSAAVPTSPVAGSLFSHIKWDPRTPFYRFNPIPSLPVVSSPVPAVALLFPSRRPPPAAFLSSPEHRPAVPSPPSALQHRPLHRPHRLLAGNSPERCPRRQPVALVPLYSLQPAAVHRRCADRRRRLLLRHRGIAFFPGITSSSPEFRRNAVARAGLSFLLGGISSGCPFRHARASAGAAVPSLGMVTRDVVLGLASPPTEHRRGVFHVILVPVQPLPAVLVASSPAPVVVALVLSSFPIVVAPVLVFVLGSASSSLVPAASRLRPRIAAEAVPSPFVSVVPVCLRRARSSLSFPRLVAWW</sequence>
<dbReference type="EMBL" id="AP003284">
    <property type="protein sequence ID" value="BAD72362.1"/>
    <property type="molecule type" value="Genomic_DNA"/>
</dbReference>
<reference evidence="4" key="2">
    <citation type="journal article" date="2005" name="Nature">
        <title>The map-based sequence of the rice genome.</title>
        <authorList>
            <consortium name="International rice genome sequencing project (IRGSP)"/>
            <person name="Matsumoto T."/>
            <person name="Wu J."/>
            <person name="Kanamori H."/>
            <person name="Katayose Y."/>
            <person name="Fujisawa M."/>
            <person name="Namiki N."/>
            <person name="Mizuno H."/>
            <person name="Yamamoto K."/>
            <person name="Antonio B.A."/>
            <person name="Baba T."/>
            <person name="Sakata K."/>
            <person name="Nagamura Y."/>
            <person name="Aoki H."/>
            <person name="Arikawa K."/>
            <person name="Arita K."/>
            <person name="Bito T."/>
            <person name="Chiden Y."/>
            <person name="Fujitsuka N."/>
            <person name="Fukunaka R."/>
            <person name="Hamada M."/>
            <person name="Harada C."/>
            <person name="Hayashi A."/>
            <person name="Hijishita S."/>
            <person name="Honda M."/>
            <person name="Hosokawa S."/>
            <person name="Ichikawa Y."/>
            <person name="Idonuma A."/>
            <person name="Iijima M."/>
            <person name="Ikeda M."/>
            <person name="Ikeno M."/>
            <person name="Ito K."/>
            <person name="Ito S."/>
            <person name="Ito T."/>
            <person name="Ito Y."/>
            <person name="Ito Y."/>
            <person name="Iwabuchi A."/>
            <person name="Kamiya K."/>
            <person name="Karasawa W."/>
            <person name="Kurita K."/>
            <person name="Katagiri S."/>
            <person name="Kikuta A."/>
            <person name="Kobayashi H."/>
            <person name="Kobayashi N."/>
            <person name="Machita K."/>
            <person name="Maehara T."/>
            <person name="Masukawa M."/>
            <person name="Mizubayashi T."/>
            <person name="Mukai Y."/>
            <person name="Nagasaki H."/>
            <person name="Nagata Y."/>
            <person name="Naito S."/>
            <person name="Nakashima M."/>
            <person name="Nakama Y."/>
            <person name="Nakamichi Y."/>
            <person name="Nakamura M."/>
            <person name="Meguro A."/>
            <person name="Negishi M."/>
            <person name="Ohta I."/>
            <person name="Ohta T."/>
            <person name="Okamoto M."/>
            <person name="Ono N."/>
            <person name="Saji S."/>
            <person name="Sakaguchi M."/>
            <person name="Sakai K."/>
            <person name="Shibata M."/>
            <person name="Shimokawa T."/>
            <person name="Song J."/>
            <person name="Takazaki Y."/>
            <person name="Terasawa K."/>
            <person name="Tsugane M."/>
            <person name="Tsuji K."/>
            <person name="Ueda S."/>
            <person name="Waki K."/>
            <person name="Yamagata H."/>
            <person name="Yamamoto M."/>
            <person name="Yamamoto S."/>
            <person name="Yamane H."/>
            <person name="Yoshiki S."/>
            <person name="Yoshihara R."/>
            <person name="Yukawa K."/>
            <person name="Zhong H."/>
            <person name="Yano M."/>
            <person name="Yuan Q."/>
            <person name="Ouyang S."/>
            <person name="Liu J."/>
            <person name="Jones K.M."/>
            <person name="Gansberger K."/>
            <person name="Moffat K."/>
            <person name="Hill J."/>
            <person name="Bera J."/>
            <person name="Fadrosh D."/>
            <person name="Jin S."/>
            <person name="Johri S."/>
            <person name="Kim M."/>
            <person name="Overton L."/>
            <person name="Reardon M."/>
            <person name="Tsitrin T."/>
            <person name="Vuong H."/>
            <person name="Weaver B."/>
            <person name="Ciecko A."/>
            <person name="Tallon L."/>
            <person name="Jackson J."/>
            <person name="Pai G."/>
            <person name="Aken S.V."/>
            <person name="Utterback T."/>
            <person name="Reidmuller S."/>
            <person name="Feldblyum T."/>
            <person name="Hsiao J."/>
            <person name="Zismann V."/>
            <person name="Iobst S."/>
            <person name="de Vazeille A.R."/>
            <person name="Buell C.R."/>
            <person name="Ying K."/>
            <person name="Li Y."/>
            <person name="Lu T."/>
            <person name="Huang Y."/>
            <person name="Zhao Q."/>
            <person name="Feng Q."/>
            <person name="Zhang L."/>
            <person name="Zhu J."/>
            <person name="Weng Q."/>
            <person name="Mu J."/>
            <person name="Lu Y."/>
            <person name="Fan D."/>
            <person name="Liu Y."/>
            <person name="Guan J."/>
            <person name="Zhang Y."/>
            <person name="Yu S."/>
            <person name="Liu X."/>
            <person name="Zhang Y."/>
            <person name="Hong G."/>
            <person name="Han B."/>
            <person name="Choisne N."/>
            <person name="Demange N."/>
            <person name="Orjeda G."/>
            <person name="Samain S."/>
            <person name="Cattolico L."/>
            <person name="Pelletier E."/>
            <person name="Couloux A."/>
            <person name="Segurens B."/>
            <person name="Wincker P."/>
            <person name="D'Hont A."/>
            <person name="Scarpelli C."/>
            <person name="Weissenbach J."/>
            <person name="Salanoubat M."/>
            <person name="Quetier F."/>
            <person name="Yu Y."/>
            <person name="Kim H.R."/>
            <person name="Rambo T."/>
            <person name="Currie J."/>
            <person name="Collura K."/>
            <person name="Luo M."/>
            <person name="Yang T."/>
            <person name="Ammiraju J.S.S."/>
            <person name="Engler F."/>
            <person name="Soderlund C."/>
            <person name="Wing R.A."/>
            <person name="Palmer L.E."/>
            <person name="de la Bastide M."/>
            <person name="Spiegel L."/>
            <person name="Nascimento L."/>
            <person name="Zutavern T."/>
            <person name="O'Shaughnessy A."/>
            <person name="Dike S."/>
            <person name="Dedhia N."/>
            <person name="Preston R."/>
            <person name="Balija V."/>
            <person name="McCombie W.R."/>
            <person name="Chow T."/>
            <person name="Chen H."/>
            <person name="Chung M."/>
            <person name="Chen C."/>
            <person name="Shaw J."/>
            <person name="Wu H."/>
            <person name="Hsiao K."/>
            <person name="Chao Y."/>
            <person name="Chu M."/>
            <person name="Cheng C."/>
            <person name="Hour A."/>
            <person name="Lee P."/>
            <person name="Lin S."/>
            <person name="Lin Y."/>
            <person name="Liou J."/>
            <person name="Liu S."/>
            <person name="Hsing Y."/>
            <person name="Raghuvanshi S."/>
            <person name="Mohanty A."/>
            <person name="Bharti A.K."/>
            <person name="Gaur A."/>
            <person name="Gupta V."/>
            <person name="Kumar D."/>
            <person name="Ravi V."/>
            <person name="Vij S."/>
            <person name="Kapur A."/>
            <person name="Khurana P."/>
            <person name="Khurana P."/>
            <person name="Khurana J.P."/>
            <person name="Tyagi A.K."/>
            <person name="Gaikwad K."/>
            <person name="Singh A."/>
            <person name="Dalal V."/>
            <person name="Srivastava S."/>
            <person name="Dixit A."/>
            <person name="Pal A.K."/>
            <person name="Ghazi I.A."/>
            <person name="Yadav M."/>
            <person name="Pandit A."/>
            <person name="Bhargava A."/>
            <person name="Sureshbabu K."/>
            <person name="Batra K."/>
            <person name="Sharma T.R."/>
            <person name="Mohapatra T."/>
            <person name="Singh N.K."/>
            <person name="Messing J."/>
            <person name="Nelson A.B."/>
            <person name="Fuks G."/>
            <person name="Kavchok S."/>
            <person name="Keizer G."/>
            <person name="Linton E."/>
            <person name="Llaca V."/>
            <person name="Song R."/>
            <person name="Tanyolac B."/>
            <person name="Young S."/>
            <person name="Ho-Il K."/>
            <person name="Hahn J.H."/>
            <person name="Sangsakoo G."/>
            <person name="Vanavichit A."/>
            <person name="de Mattos Luiz.A.T."/>
            <person name="Zimmer P.D."/>
            <person name="Malone G."/>
            <person name="Dellagostin O."/>
            <person name="de Oliveira A.C."/>
            <person name="Bevan M."/>
            <person name="Bancroft I."/>
            <person name="Minx P."/>
            <person name="Cordum H."/>
            <person name="Wilson R."/>
            <person name="Cheng Z."/>
            <person name="Jin W."/>
            <person name="Jiang J."/>
            <person name="Leong S.A."/>
            <person name="Iwama H."/>
            <person name="Gojobori T."/>
            <person name="Itoh T."/>
            <person name="Niimura Y."/>
            <person name="Fujii Y."/>
            <person name="Habara T."/>
            <person name="Sakai H."/>
            <person name="Sato Y."/>
            <person name="Wilson G."/>
            <person name="Kumar K."/>
            <person name="McCouch S."/>
            <person name="Juretic N."/>
            <person name="Hoen D."/>
            <person name="Wright S."/>
            <person name="Bruskiewich R."/>
            <person name="Bureau T."/>
            <person name="Miyao A."/>
            <person name="Hirochika H."/>
            <person name="Nishikawa T."/>
            <person name="Kadowaki K."/>
            <person name="Sugiura M."/>
            <person name="Burr B."/>
            <person name="Sasaki T."/>
        </authorList>
    </citation>
    <scope>NUCLEOTIDE SEQUENCE [LARGE SCALE GENOMIC DNA]</scope>
    <source>
        <strain evidence="4">cv. Nipponbare</strain>
    </source>
</reference>
<evidence type="ECO:0000313" key="2">
    <source>
        <dbReference type="EMBL" id="BAD72362.1"/>
    </source>
</evidence>
<protein>
    <submittedName>
        <fullName evidence="3">Cell wall protein-like</fullName>
    </submittedName>
</protein>